<dbReference type="Pfam" id="PF00535">
    <property type="entry name" value="Glycos_transf_2"/>
    <property type="match status" value="1"/>
</dbReference>
<accession>A0A540VM52</accession>
<name>A0A540VM52_9CHLR</name>
<dbReference type="InterPro" id="IPR029044">
    <property type="entry name" value="Nucleotide-diphossugar_trans"/>
</dbReference>
<evidence type="ECO:0000313" key="10">
    <source>
        <dbReference type="EMBL" id="TQE97841.1"/>
    </source>
</evidence>
<dbReference type="Gene3D" id="3.90.550.10">
    <property type="entry name" value="Spore Coat Polysaccharide Biosynthesis Protein SpsA, Chain A"/>
    <property type="match status" value="1"/>
</dbReference>
<dbReference type="OrthoDB" id="9807778at2"/>
<dbReference type="GO" id="GO:0009103">
    <property type="term" value="P:lipopolysaccharide biosynthetic process"/>
    <property type="evidence" value="ECO:0007669"/>
    <property type="project" value="UniProtKB-KW"/>
</dbReference>
<evidence type="ECO:0000256" key="4">
    <source>
        <dbReference type="ARBA" id="ARBA00022692"/>
    </source>
</evidence>
<dbReference type="CDD" id="cd04187">
    <property type="entry name" value="DPM1_like_bac"/>
    <property type="match status" value="1"/>
</dbReference>
<evidence type="ECO:0000256" key="2">
    <source>
        <dbReference type="ARBA" id="ARBA00022676"/>
    </source>
</evidence>
<keyword evidence="5" id="KW-0448">Lipopolysaccharide biosynthesis</keyword>
<evidence type="ECO:0000256" key="6">
    <source>
        <dbReference type="ARBA" id="ARBA00022989"/>
    </source>
</evidence>
<evidence type="ECO:0000313" key="11">
    <source>
        <dbReference type="Proteomes" id="UP000317371"/>
    </source>
</evidence>
<dbReference type="EMBL" id="VIGC01000001">
    <property type="protein sequence ID" value="TQE97841.1"/>
    <property type="molecule type" value="Genomic_DNA"/>
</dbReference>
<comment type="caution">
    <text evidence="10">The sequence shown here is derived from an EMBL/GenBank/DDBJ whole genome shotgun (WGS) entry which is preliminary data.</text>
</comment>
<dbReference type="InterPro" id="IPR001173">
    <property type="entry name" value="Glyco_trans_2-like"/>
</dbReference>
<dbReference type="GO" id="GO:0099621">
    <property type="term" value="F:undecaprenyl-phosphate 4-deoxy-4-formamido-L-arabinose transferase activity"/>
    <property type="evidence" value="ECO:0007669"/>
    <property type="project" value="TreeGrafter"/>
</dbReference>
<keyword evidence="7 8" id="KW-0472">Membrane</keyword>
<keyword evidence="1" id="KW-1003">Cell membrane</keyword>
<gene>
    <name evidence="10" type="ORF">FKZ61_00205</name>
</gene>
<feature type="domain" description="Glycosyltransferase 2-like" evidence="9">
    <location>
        <begin position="26"/>
        <end position="189"/>
    </location>
</feature>
<dbReference type="PANTHER" id="PTHR48090">
    <property type="entry name" value="UNDECAPRENYL-PHOSPHATE 4-DEOXY-4-FORMAMIDO-L-ARABINOSE TRANSFERASE-RELATED"/>
    <property type="match status" value="1"/>
</dbReference>
<dbReference type="InParanoid" id="A0A540VM52"/>
<evidence type="ECO:0000256" key="1">
    <source>
        <dbReference type="ARBA" id="ARBA00022475"/>
    </source>
</evidence>
<evidence type="ECO:0000256" key="3">
    <source>
        <dbReference type="ARBA" id="ARBA00022679"/>
    </source>
</evidence>
<proteinExistence type="predicted"/>
<dbReference type="GO" id="GO:0005886">
    <property type="term" value="C:plasma membrane"/>
    <property type="evidence" value="ECO:0007669"/>
    <property type="project" value="TreeGrafter"/>
</dbReference>
<dbReference type="PANTHER" id="PTHR48090:SF3">
    <property type="entry name" value="UNDECAPRENYL-PHOSPHATE 4-DEOXY-4-FORMAMIDO-L-ARABINOSE TRANSFERASE"/>
    <property type="match status" value="1"/>
</dbReference>
<evidence type="ECO:0000259" key="9">
    <source>
        <dbReference type="Pfam" id="PF00535"/>
    </source>
</evidence>
<evidence type="ECO:0000256" key="7">
    <source>
        <dbReference type="ARBA" id="ARBA00023136"/>
    </source>
</evidence>
<dbReference type="AlphaFoldDB" id="A0A540VM52"/>
<keyword evidence="6 8" id="KW-1133">Transmembrane helix</keyword>
<keyword evidence="3 10" id="KW-0808">Transferase</keyword>
<organism evidence="10 11">
    <name type="scientific">Litorilinea aerophila</name>
    <dbReference type="NCBI Taxonomy" id="1204385"/>
    <lineage>
        <taxon>Bacteria</taxon>
        <taxon>Bacillati</taxon>
        <taxon>Chloroflexota</taxon>
        <taxon>Caldilineae</taxon>
        <taxon>Caldilineales</taxon>
        <taxon>Caldilineaceae</taxon>
        <taxon>Litorilinea</taxon>
    </lineage>
</organism>
<evidence type="ECO:0000256" key="5">
    <source>
        <dbReference type="ARBA" id="ARBA00022985"/>
    </source>
</evidence>
<feature type="transmembrane region" description="Helical" evidence="8">
    <location>
        <begin position="291"/>
        <end position="315"/>
    </location>
</feature>
<sequence>MTDSTRQAQAEDPAADLTRPPAPAISVVIPLYNEEESIPHLYEALTQALRDYGKSYEIIIVDDGSRDRSFELLRELAEKDPALKVIRLRRNFGQTAAFSAGFDYALGEVIITMDADLQNDPRDIPLLMAKIEEGYDIVSGWRKNRQDRFWDRKLPSMIANRLISNVTDVRLHDYGCSLKAYRRDLLQHVRLYGELHRFIPALASQVGGTVAEVPVNHHARQFGKSKYGLSRAVRVALDLITVWFLGGYATRPIHVFGSIGLVLGGFGFLIGLYLSYVKLFLGQNIGGRPMLLLAVLLVVIGVQLITMGLLGELIIRTYHESQNKPIYFVREVVSQDSYH</sequence>
<keyword evidence="11" id="KW-1185">Reference proteome</keyword>
<keyword evidence="2" id="KW-0328">Glycosyltransferase</keyword>
<evidence type="ECO:0000256" key="8">
    <source>
        <dbReference type="SAM" id="Phobius"/>
    </source>
</evidence>
<dbReference type="Proteomes" id="UP000317371">
    <property type="component" value="Unassembled WGS sequence"/>
</dbReference>
<feature type="transmembrane region" description="Helical" evidence="8">
    <location>
        <begin position="255"/>
        <end position="279"/>
    </location>
</feature>
<dbReference type="RefSeq" id="WP_141608051.1">
    <property type="nucleotide sequence ID" value="NZ_VIGC02000001.1"/>
</dbReference>
<dbReference type="InterPro" id="IPR050256">
    <property type="entry name" value="Glycosyltransferase_2"/>
</dbReference>
<protein>
    <submittedName>
        <fullName evidence="10">Glycosyltransferase family 2 protein</fullName>
    </submittedName>
</protein>
<dbReference type="SUPFAM" id="SSF53448">
    <property type="entry name" value="Nucleotide-diphospho-sugar transferases"/>
    <property type="match status" value="1"/>
</dbReference>
<keyword evidence="4 8" id="KW-0812">Transmembrane</keyword>
<reference evidence="10 11" key="1">
    <citation type="submission" date="2019-06" db="EMBL/GenBank/DDBJ databases">
        <title>Genome sequence of Litorilinea aerophila BAA-2444.</title>
        <authorList>
            <person name="Maclea K.S."/>
            <person name="Maurais E.G."/>
            <person name="Iannazzi L.C."/>
        </authorList>
    </citation>
    <scope>NUCLEOTIDE SEQUENCE [LARGE SCALE GENOMIC DNA]</scope>
    <source>
        <strain evidence="10 11">ATCC BAA-2444</strain>
    </source>
</reference>